<dbReference type="EMBL" id="MU007011">
    <property type="protein sequence ID" value="KAF2436041.1"/>
    <property type="molecule type" value="Genomic_DNA"/>
</dbReference>
<dbReference type="Proteomes" id="UP000800235">
    <property type="component" value="Unassembled WGS sequence"/>
</dbReference>
<evidence type="ECO:0000313" key="2">
    <source>
        <dbReference type="EMBL" id="KAF2436041.1"/>
    </source>
</evidence>
<dbReference type="OrthoDB" id="3934095at2759"/>
<accession>A0A9P4U3W8</accession>
<dbReference type="AlphaFoldDB" id="A0A9P4U3W8"/>
<comment type="caution">
    <text evidence="2">The sequence shown here is derived from an EMBL/GenBank/DDBJ whole genome shotgun (WGS) entry which is preliminary data.</text>
</comment>
<reference evidence="2" key="1">
    <citation type="journal article" date="2020" name="Stud. Mycol.">
        <title>101 Dothideomycetes genomes: a test case for predicting lifestyles and emergence of pathogens.</title>
        <authorList>
            <person name="Haridas S."/>
            <person name="Albert R."/>
            <person name="Binder M."/>
            <person name="Bloem J."/>
            <person name="Labutti K."/>
            <person name="Salamov A."/>
            <person name="Andreopoulos B."/>
            <person name="Baker S."/>
            <person name="Barry K."/>
            <person name="Bills G."/>
            <person name="Bluhm B."/>
            <person name="Cannon C."/>
            <person name="Castanera R."/>
            <person name="Culley D."/>
            <person name="Daum C."/>
            <person name="Ezra D."/>
            <person name="Gonzalez J."/>
            <person name="Henrissat B."/>
            <person name="Kuo A."/>
            <person name="Liang C."/>
            <person name="Lipzen A."/>
            <person name="Lutzoni F."/>
            <person name="Magnuson J."/>
            <person name="Mondo S."/>
            <person name="Nolan M."/>
            <person name="Ohm R."/>
            <person name="Pangilinan J."/>
            <person name="Park H.-J."/>
            <person name="Ramirez L."/>
            <person name="Alfaro M."/>
            <person name="Sun H."/>
            <person name="Tritt A."/>
            <person name="Yoshinaga Y."/>
            <person name="Zwiers L.-H."/>
            <person name="Turgeon B."/>
            <person name="Goodwin S."/>
            <person name="Spatafora J."/>
            <person name="Crous P."/>
            <person name="Grigoriev I."/>
        </authorList>
    </citation>
    <scope>NUCLEOTIDE SEQUENCE</scope>
    <source>
        <strain evidence="2">CBS 130266</strain>
    </source>
</reference>
<feature type="region of interest" description="Disordered" evidence="1">
    <location>
        <begin position="74"/>
        <end position="118"/>
    </location>
</feature>
<organism evidence="2 3">
    <name type="scientific">Tothia fuscella</name>
    <dbReference type="NCBI Taxonomy" id="1048955"/>
    <lineage>
        <taxon>Eukaryota</taxon>
        <taxon>Fungi</taxon>
        <taxon>Dikarya</taxon>
        <taxon>Ascomycota</taxon>
        <taxon>Pezizomycotina</taxon>
        <taxon>Dothideomycetes</taxon>
        <taxon>Pleosporomycetidae</taxon>
        <taxon>Venturiales</taxon>
        <taxon>Cylindrosympodiaceae</taxon>
        <taxon>Tothia</taxon>
    </lineage>
</organism>
<feature type="compositionally biased region" description="Low complexity" evidence="1">
    <location>
        <begin position="75"/>
        <end position="114"/>
    </location>
</feature>
<sequence>MPFYQSNSRATESWPHDIDIMGLPTSIYSPFQIHTQKEYTAPASRAFELNEMLPWVDSALLRMQSTVVYAEVYSPDDSSSPFSSTLPSRSSSIKSTTSSNTSTSESDTPTSPTQPLFPLFPSPWNAQFSRVRPNLKRKRSPHENTLRQLREKCSEADLKKSYEKQTLSYLDGSVFITPDSESSSVPAFRLLLTAPE</sequence>
<protein>
    <submittedName>
        <fullName evidence="2">Uncharacterized protein</fullName>
    </submittedName>
</protein>
<keyword evidence="3" id="KW-1185">Reference proteome</keyword>
<evidence type="ECO:0000256" key="1">
    <source>
        <dbReference type="SAM" id="MobiDB-lite"/>
    </source>
</evidence>
<proteinExistence type="predicted"/>
<name>A0A9P4U3W8_9PEZI</name>
<gene>
    <name evidence="2" type="ORF">EJ08DRAFT_655741</name>
</gene>
<evidence type="ECO:0000313" key="3">
    <source>
        <dbReference type="Proteomes" id="UP000800235"/>
    </source>
</evidence>